<dbReference type="InterPro" id="IPR006594">
    <property type="entry name" value="LisH"/>
</dbReference>
<evidence type="ECO:0000313" key="2">
    <source>
        <dbReference type="Proteomes" id="UP000242715"/>
    </source>
</evidence>
<dbReference type="Pfam" id="PF08513">
    <property type="entry name" value="LisH"/>
    <property type="match status" value="1"/>
</dbReference>
<organism evidence="1 2">
    <name type="scientific">Trifolium subterraneum</name>
    <name type="common">Subterranean clover</name>
    <dbReference type="NCBI Taxonomy" id="3900"/>
    <lineage>
        <taxon>Eukaryota</taxon>
        <taxon>Viridiplantae</taxon>
        <taxon>Streptophyta</taxon>
        <taxon>Embryophyta</taxon>
        <taxon>Tracheophyta</taxon>
        <taxon>Spermatophyta</taxon>
        <taxon>Magnoliopsida</taxon>
        <taxon>eudicotyledons</taxon>
        <taxon>Gunneridae</taxon>
        <taxon>Pentapetalae</taxon>
        <taxon>rosids</taxon>
        <taxon>fabids</taxon>
        <taxon>Fabales</taxon>
        <taxon>Fabaceae</taxon>
        <taxon>Papilionoideae</taxon>
        <taxon>50 kb inversion clade</taxon>
        <taxon>NPAAA clade</taxon>
        <taxon>Hologalegina</taxon>
        <taxon>IRL clade</taxon>
        <taxon>Trifolieae</taxon>
        <taxon>Trifolium</taxon>
    </lineage>
</organism>
<dbReference type="PANTHER" id="PTHR44376">
    <property type="entry name" value="TRANSCRIPTIONAL REGULATOR OF FILAMENTOUS GROWTH FLO8"/>
    <property type="match status" value="1"/>
</dbReference>
<gene>
    <name evidence="1" type="ORF">TSUD_64270</name>
</gene>
<dbReference type="EMBL" id="DF973496">
    <property type="protein sequence ID" value="GAU32532.1"/>
    <property type="molecule type" value="Genomic_DNA"/>
</dbReference>
<protein>
    <submittedName>
        <fullName evidence="1">Uncharacterized protein</fullName>
    </submittedName>
</protein>
<dbReference type="InterPro" id="IPR015943">
    <property type="entry name" value="WD40/YVTN_repeat-like_dom_sf"/>
</dbReference>
<dbReference type="AlphaFoldDB" id="A0A2Z6N6T5"/>
<dbReference type="SMART" id="SM00667">
    <property type="entry name" value="LisH"/>
    <property type="match status" value="1"/>
</dbReference>
<dbReference type="OrthoDB" id="674316at2759"/>
<dbReference type="InterPro" id="IPR001680">
    <property type="entry name" value="WD40_rpt"/>
</dbReference>
<dbReference type="PANTHER" id="PTHR44376:SF8">
    <property type="entry name" value="TRANSCRIPTIONAL COREPRESSOR LEUNIG-LIKE"/>
    <property type="match status" value="1"/>
</dbReference>
<dbReference type="Proteomes" id="UP000242715">
    <property type="component" value="Unassembled WGS sequence"/>
</dbReference>
<reference evidence="2" key="1">
    <citation type="journal article" date="2017" name="Front. Plant Sci.">
        <title>Climate Clever Clovers: New Paradigm to Reduce the Environmental Footprint of Ruminants by Breeding Low Methanogenic Forages Utilizing Haplotype Variation.</title>
        <authorList>
            <person name="Kaur P."/>
            <person name="Appels R."/>
            <person name="Bayer P.E."/>
            <person name="Keeble-Gagnere G."/>
            <person name="Wang J."/>
            <person name="Hirakawa H."/>
            <person name="Shirasawa K."/>
            <person name="Vercoe P."/>
            <person name="Stefanova K."/>
            <person name="Durmic Z."/>
            <person name="Nichols P."/>
            <person name="Revell C."/>
            <person name="Isobe S.N."/>
            <person name="Edwards D."/>
            <person name="Erskine W."/>
        </authorList>
    </citation>
    <scope>NUCLEOTIDE SEQUENCE [LARGE SCALE GENOMIC DNA]</scope>
    <source>
        <strain evidence="2">cv. Daliak</strain>
    </source>
</reference>
<dbReference type="SMART" id="SM00320">
    <property type="entry name" value="WD40"/>
    <property type="match status" value="2"/>
</dbReference>
<dbReference type="InterPro" id="IPR044716">
    <property type="entry name" value="LEUNIG-like"/>
</dbReference>
<proteinExistence type="predicted"/>
<accession>A0A2Z6N6T5</accession>
<name>A0A2Z6N6T5_TRISU</name>
<dbReference type="Gene3D" id="2.130.10.10">
    <property type="entry name" value="YVTN repeat-like/Quinoprotein amine dehydrogenase"/>
    <property type="match status" value="1"/>
</dbReference>
<dbReference type="PROSITE" id="PS50896">
    <property type="entry name" value="LISH"/>
    <property type="match status" value="1"/>
</dbReference>
<dbReference type="Pfam" id="PF00400">
    <property type="entry name" value="WD40"/>
    <property type="match status" value="2"/>
</dbReference>
<evidence type="ECO:0000313" key="1">
    <source>
        <dbReference type="EMBL" id="GAU32532.1"/>
    </source>
</evidence>
<dbReference type="GO" id="GO:0003714">
    <property type="term" value="F:transcription corepressor activity"/>
    <property type="evidence" value="ECO:0007669"/>
    <property type="project" value="InterPro"/>
</dbReference>
<dbReference type="SUPFAM" id="SSF117289">
    <property type="entry name" value="Nucleoporin domain"/>
    <property type="match status" value="1"/>
</dbReference>
<sequence>MNLIQSHEELFVNLLYDYLNKKGLSRTAETFLKETQLTGQIRADFDQHEHPHGFLYGVWTTFCDKYNSRQLTPGTLVSQSQAPNIGAIMDTTSQILREGYSIQHLSSFPRGCPESGLSSCDFSSDGKIVASGGLGGGKPFLCKAGASVTTSESHSFSIFEVRFQPGSTIFATSSYHTVKLWDTDGGMDLLLLVIDVRGIRIKHVSDLPTTGLAACVQKQYIASTTTTDSNDSVVNIWK</sequence>
<keyword evidence="2" id="KW-1185">Reference proteome</keyword>